<evidence type="ECO:0000313" key="3">
    <source>
        <dbReference type="EMBL" id="CAK7346358.1"/>
    </source>
</evidence>
<sequence>MAKTAFVTVLSLVLLLSISRTVVGTENQAETIYNQMNQAASQVKETMESVSNSLGNKMEEAKETTSSWTGWFNHVLQNMGLGSGNHQSKAAAGPGPAPAPTPIAAGPRAIRF</sequence>
<keyword evidence="2" id="KW-0732">Signal</keyword>
<reference evidence="3 4" key="1">
    <citation type="submission" date="2024-01" db="EMBL/GenBank/DDBJ databases">
        <authorList>
            <person name="Waweru B."/>
        </authorList>
    </citation>
    <scope>NUCLEOTIDE SEQUENCE [LARGE SCALE GENOMIC DNA]</scope>
</reference>
<feature type="compositionally biased region" description="Low complexity" evidence="1">
    <location>
        <begin position="102"/>
        <end position="112"/>
    </location>
</feature>
<feature type="region of interest" description="Disordered" evidence="1">
    <location>
        <begin position="82"/>
        <end position="112"/>
    </location>
</feature>
<dbReference type="Proteomes" id="UP001314170">
    <property type="component" value="Unassembled WGS sequence"/>
</dbReference>
<feature type="chain" id="PRO_5043640134" evidence="2">
    <location>
        <begin position="25"/>
        <end position="112"/>
    </location>
</feature>
<protein>
    <submittedName>
        <fullName evidence="3">Uncharacterized protein</fullName>
    </submittedName>
</protein>
<proteinExistence type="predicted"/>
<accession>A0AAV1S7Z4</accession>
<dbReference type="EMBL" id="CAWUPB010001173">
    <property type="protein sequence ID" value="CAK7346358.1"/>
    <property type="molecule type" value="Genomic_DNA"/>
</dbReference>
<comment type="caution">
    <text evidence="3">The sequence shown here is derived from an EMBL/GenBank/DDBJ whole genome shotgun (WGS) entry which is preliminary data.</text>
</comment>
<organism evidence="3 4">
    <name type="scientific">Dovyalis caffra</name>
    <dbReference type="NCBI Taxonomy" id="77055"/>
    <lineage>
        <taxon>Eukaryota</taxon>
        <taxon>Viridiplantae</taxon>
        <taxon>Streptophyta</taxon>
        <taxon>Embryophyta</taxon>
        <taxon>Tracheophyta</taxon>
        <taxon>Spermatophyta</taxon>
        <taxon>Magnoliopsida</taxon>
        <taxon>eudicotyledons</taxon>
        <taxon>Gunneridae</taxon>
        <taxon>Pentapetalae</taxon>
        <taxon>rosids</taxon>
        <taxon>fabids</taxon>
        <taxon>Malpighiales</taxon>
        <taxon>Salicaceae</taxon>
        <taxon>Flacourtieae</taxon>
        <taxon>Dovyalis</taxon>
    </lineage>
</organism>
<dbReference type="AlphaFoldDB" id="A0AAV1S7Z4"/>
<evidence type="ECO:0000313" key="4">
    <source>
        <dbReference type="Proteomes" id="UP001314170"/>
    </source>
</evidence>
<feature type="signal peptide" evidence="2">
    <location>
        <begin position="1"/>
        <end position="24"/>
    </location>
</feature>
<keyword evidence="4" id="KW-1185">Reference proteome</keyword>
<evidence type="ECO:0000256" key="1">
    <source>
        <dbReference type="SAM" id="MobiDB-lite"/>
    </source>
</evidence>
<gene>
    <name evidence="3" type="ORF">DCAF_LOCUS19034</name>
</gene>
<name>A0AAV1S7Z4_9ROSI</name>
<evidence type="ECO:0000256" key="2">
    <source>
        <dbReference type="SAM" id="SignalP"/>
    </source>
</evidence>